<dbReference type="AlphaFoldDB" id="A0AAV9JNC1"/>
<dbReference type="Proteomes" id="UP001324427">
    <property type="component" value="Unassembled WGS sequence"/>
</dbReference>
<evidence type="ECO:0000313" key="2">
    <source>
        <dbReference type="Proteomes" id="UP001324427"/>
    </source>
</evidence>
<reference evidence="1 2" key="1">
    <citation type="submission" date="2021-11" db="EMBL/GenBank/DDBJ databases">
        <title>Black yeast isolated from Biological Soil Crust.</title>
        <authorList>
            <person name="Kurbessoian T."/>
        </authorList>
    </citation>
    <scope>NUCLEOTIDE SEQUENCE [LARGE SCALE GENOMIC DNA]</scope>
    <source>
        <strain evidence="1 2">CCFEE 5522</strain>
    </source>
</reference>
<gene>
    <name evidence="1" type="ORF">LTR36_001611</name>
</gene>
<organism evidence="1 2">
    <name type="scientific">Oleoguttula mirabilis</name>
    <dbReference type="NCBI Taxonomy" id="1507867"/>
    <lineage>
        <taxon>Eukaryota</taxon>
        <taxon>Fungi</taxon>
        <taxon>Dikarya</taxon>
        <taxon>Ascomycota</taxon>
        <taxon>Pezizomycotina</taxon>
        <taxon>Dothideomycetes</taxon>
        <taxon>Dothideomycetidae</taxon>
        <taxon>Mycosphaerellales</taxon>
        <taxon>Teratosphaeriaceae</taxon>
        <taxon>Oleoguttula</taxon>
    </lineage>
</organism>
<protein>
    <submittedName>
        <fullName evidence="1">Uncharacterized protein</fullName>
    </submittedName>
</protein>
<sequence length="372" mass="40680">MEHEKPFKTIEVFDSRTNQKPTVEFFSSREALEVRHAPPAGTTSVPMTPDFSGNSPRAFGVSSLMGTPIPPNSVTPMQMASSPFNGMQSLTQAITPRFGMMGIGAPQGSQQSVTPDLLAWDGQAPEAPRDYRPVQYQPIRPAEERSCCQGPSSPLPTPQYVQYAPDGQMPGLPQQANFVPFPPSMMSTVSIPEPELLPRPTQAALDFDKFNNDYFNYQFPSAICQTCGLSGCTCRNCPPVMQNANNGSWAQCCGRKHARTAAYVAPAAVHTYHQQPPLQPEEQFGVQAMQLPLPVSFQHQHSPLFPEQPPFPDEPHSLQPVDLQSPQAMPDFMPFDPGEDFTIPEGANNMDLSDLLLSDLERPSSGCCCGDP</sequence>
<dbReference type="EMBL" id="JAVFHQ010000013">
    <property type="protein sequence ID" value="KAK4546879.1"/>
    <property type="molecule type" value="Genomic_DNA"/>
</dbReference>
<comment type="caution">
    <text evidence="1">The sequence shown here is derived from an EMBL/GenBank/DDBJ whole genome shotgun (WGS) entry which is preliminary data.</text>
</comment>
<accession>A0AAV9JNC1</accession>
<name>A0AAV9JNC1_9PEZI</name>
<proteinExistence type="predicted"/>
<evidence type="ECO:0000313" key="1">
    <source>
        <dbReference type="EMBL" id="KAK4546879.1"/>
    </source>
</evidence>
<keyword evidence="2" id="KW-1185">Reference proteome</keyword>